<feature type="transmembrane region" description="Helical" evidence="9">
    <location>
        <begin position="333"/>
        <end position="353"/>
    </location>
</feature>
<dbReference type="InterPro" id="IPR002524">
    <property type="entry name" value="Cation_efflux"/>
</dbReference>
<feature type="domain" description="Cation efflux protein cytoplasmic" evidence="12">
    <location>
        <begin position="185"/>
        <end position="255"/>
    </location>
</feature>
<evidence type="ECO:0000256" key="4">
    <source>
        <dbReference type="ARBA" id="ARBA00022692"/>
    </source>
</evidence>
<dbReference type="Pfam" id="PF16916">
    <property type="entry name" value="ZT_dimer"/>
    <property type="match status" value="1"/>
</dbReference>
<evidence type="ECO:0000256" key="8">
    <source>
        <dbReference type="ARBA" id="ARBA00023136"/>
    </source>
</evidence>
<evidence type="ECO:0000259" key="12">
    <source>
        <dbReference type="Pfam" id="PF16916"/>
    </source>
</evidence>
<dbReference type="EMBL" id="GL349508">
    <property type="protein sequence ID" value="KNC55891.1"/>
    <property type="molecule type" value="Genomic_DNA"/>
</dbReference>
<dbReference type="eggNOG" id="KOG1482">
    <property type="taxonomic scope" value="Eukaryota"/>
</dbReference>
<protein>
    <submittedName>
        <fullName evidence="13">Cation diffusion facilitator family transporter</fullName>
    </submittedName>
</protein>
<feature type="domain" description="Cation efflux protein transmembrane" evidence="11">
    <location>
        <begin position="3"/>
        <end position="177"/>
    </location>
</feature>
<keyword evidence="7" id="KW-0406">Ion transport</keyword>
<feature type="transmembrane region" description="Helical" evidence="9">
    <location>
        <begin position="53"/>
        <end position="76"/>
    </location>
</feature>
<organism evidence="13 14">
    <name type="scientific">Thecamonas trahens ATCC 50062</name>
    <dbReference type="NCBI Taxonomy" id="461836"/>
    <lineage>
        <taxon>Eukaryota</taxon>
        <taxon>Apusozoa</taxon>
        <taxon>Apusomonadida</taxon>
        <taxon>Apusomonadidae</taxon>
        <taxon>Thecamonas</taxon>
    </lineage>
</organism>
<evidence type="ECO:0000313" key="13">
    <source>
        <dbReference type="EMBL" id="KNC55891.1"/>
    </source>
</evidence>
<keyword evidence="5" id="KW-0862">Zinc</keyword>
<feature type="transmembrane region" description="Helical" evidence="9">
    <location>
        <begin position="147"/>
        <end position="169"/>
    </location>
</feature>
<dbReference type="SUPFAM" id="SSF160240">
    <property type="entry name" value="Cation efflux protein cytoplasmic domain-like"/>
    <property type="match status" value="1"/>
</dbReference>
<feature type="transmembrane region" description="Helical" evidence="9">
    <location>
        <begin position="481"/>
        <end position="504"/>
    </location>
</feature>
<dbReference type="SUPFAM" id="SSF103481">
    <property type="entry name" value="Multidrug resistance efflux transporter EmrE"/>
    <property type="match status" value="1"/>
</dbReference>
<dbReference type="Pfam" id="PF01545">
    <property type="entry name" value="Cation_efflux"/>
    <property type="match status" value="1"/>
</dbReference>
<dbReference type="Gene3D" id="1.20.1510.10">
    <property type="entry name" value="Cation efflux protein transmembrane domain"/>
    <property type="match status" value="1"/>
</dbReference>
<dbReference type="InterPro" id="IPR058533">
    <property type="entry name" value="Cation_efflux_TM"/>
</dbReference>
<evidence type="ECO:0000259" key="10">
    <source>
        <dbReference type="Pfam" id="PF00892"/>
    </source>
</evidence>
<dbReference type="InterPro" id="IPR036837">
    <property type="entry name" value="Cation_efflux_CTD_sf"/>
</dbReference>
<dbReference type="Pfam" id="PF00892">
    <property type="entry name" value="EamA"/>
    <property type="match status" value="1"/>
</dbReference>
<proteinExistence type="inferred from homology"/>
<dbReference type="InterPro" id="IPR050681">
    <property type="entry name" value="CDF/SLC30A"/>
</dbReference>
<evidence type="ECO:0000256" key="7">
    <source>
        <dbReference type="ARBA" id="ARBA00023065"/>
    </source>
</evidence>
<comment type="similarity">
    <text evidence="2">Belongs to the cation diffusion facilitator (CDF) transporter (TC 2.A.4) family. SLC30A subfamily.</text>
</comment>
<feature type="transmembrane region" description="Helical" evidence="9">
    <location>
        <begin position="120"/>
        <end position="141"/>
    </location>
</feature>
<feature type="domain" description="EamA" evidence="10">
    <location>
        <begin position="271"/>
        <end position="402"/>
    </location>
</feature>
<dbReference type="InterPro" id="IPR000620">
    <property type="entry name" value="EamA_dom"/>
</dbReference>
<keyword evidence="6 9" id="KW-1133">Transmembrane helix</keyword>
<dbReference type="Proteomes" id="UP000054408">
    <property type="component" value="Unassembled WGS sequence"/>
</dbReference>
<dbReference type="OrthoDB" id="9944568at2759"/>
<name>A0A0L0DUY5_THETB</name>
<evidence type="ECO:0000313" key="14">
    <source>
        <dbReference type="Proteomes" id="UP000054408"/>
    </source>
</evidence>
<dbReference type="InterPro" id="IPR027470">
    <property type="entry name" value="Cation_efflux_CTD"/>
</dbReference>
<keyword evidence="3" id="KW-0813">Transport</keyword>
<dbReference type="STRING" id="461836.A0A0L0DUY5"/>
<comment type="subcellular location">
    <subcellularLocation>
        <location evidence="1">Membrane</location>
        <topology evidence="1">Multi-pass membrane protein</topology>
    </subcellularLocation>
</comment>
<reference evidence="13 14" key="1">
    <citation type="submission" date="2010-05" db="EMBL/GenBank/DDBJ databases">
        <title>The Genome Sequence of Thecamonas trahens ATCC 50062.</title>
        <authorList>
            <consortium name="The Broad Institute Genome Sequencing Platform"/>
            <person name="Russ C."/>
            <person name="Cuomo C."/>
            <person name="Shea T."/>
            <person name="Young S.K."/>
            <person name="Zeng Q."/>
            <person name="Koehrsen M."/>
            <person name="Haas B."/>
            <person name="Borodovsky M."/>
            <person name="Guigo R."/>
            <person name="Alvarado L."/>
            <person name="Berlin A."/>
            <person name="Bochicchio J."/>
            <person name="Borenstein D."/>
            <person name="Chapman S."/>
            <person name="Chen Z."/>
            <person name="Freedman E."/>
            <person name="Gellesch M."/>
            <person name="Goldberg J."/>
            <person name="Griggs A."/>
            <person name="Gujja S."/>
            <person name="Heilman E."/>
            <person name="Heiman D."/>
            <person name="Hepburn T."/>
            <person name="Howarth C."/>
            <person name="Jen D."/>
            <person name="Larson L."/>
            <person name="Mehta T."/>
            <person name="Park D."/>
            <person name="Pearson M."/>
            <person name="Roberts A."/>
            <person name="Saif S."/>
            <person name="Shenoy N."/>
            <person name="Sisk P."/>
            <person name="Stolte C."/>
            <person name="Sykes S."/>
            <person name="Thomson T."/>
            <person name="Walk T."/>
            <person name="White J."/>
            <person name="Yandava C."/>
            <person name="Burger G."/>
            <person name="Gray M.W."/>
            <person name="Holland P.W.H."/>
            <person name="King N."/>
            <person name="Lang F.B.F."/>
            <person name="Roger A.J."/>
            <person name="Ruiz-Trillo I."/>
            <person name="Lander E."/>
            <person name="Nusbaum C."/>
        </authorList>
    </citation>
    <scope>NUCLEOTIDE SEQUENCE [LARGE SCALE GENOMIC DNA]</scope>
    <source>
        <strain evidence="13 14">ATCC 50062</strain>
    </source>
</reference>
<dbReference type="NCBIfam" id="TIGR01297">
    <property type="entry name" value="CDF"/>
    <property type="match status" value="1"/>
</dbReference>
<feature type="transmembrane region" description="Helical" evidence="9">
    <location>
        <begin position="443"/>
        <end position="461"/>
    </location>
</feature>
<sequence>MGIGLWTGSIAVISDAFHTFSAVGGVLVAIVAAKLARRPADEDRSFGWYRAEIIGALVNGGFLLGMALIVIVMGAMRLSDPIELPTGPMLWAAAGGLFTEFISLGLIWKQSQSDLNVKGALWHIIQTFVGSLLIIVTALVIQFTGFLLIDPILGMGFGFVLLWASWGILRDAAHLLMEGTPADVGLSDVTGALEQVEGVANAHHVHAWALTSGRYVFSGHVRVADETDPQAVLAAAHAMLKEKFGFFFVTLQVEDTCLDESGAEAIDPEMKIVLLLLLITLSEATIGVFVKLTDGLIPIQTLNFYALSFAAAFLMAVMPLATGRPLRFPKGNLKDTAIIGVLIATQISVFNYAMTLVPIANAVIFWSVAPFFVFIFSALFLGEKARKSYILIFAVALTGIVLAKPLEGGHMIGNLVALGDGAIYAAMVTYMRYEGKTEAGNDIAWSMLAGALILSPALILAGPGTPAATISYAALGMDLPVMLWAAGLGIVSTGFAYFGISIVLKTLNANVYALVDIIVSPVVASTLGYLIFAEIPAQGMIYGGALLLGAGFWLTREMSRGAENRAVHPCQCA</sequence>
<feature type="transmembrane region" description="Helical" evidence="9">
    <location>
        <begin position="359"/>
        <end position="381"/>
    </location>
</feature>
<keyword evidence="4 9" id="KW-0812">Transmembrane</keyword>
<keyword evidence="14" id="KW-1185">Reference proteome</keyword>
<feature type="transmembrane region" description="Helical" evidence="9">
    <location>
        <begin position="6"/>
        <end position="32"/>
    </location>
</feature>
<dbReference type="PANTHER" id="PTHR11562:SF17">
    <property type="entry name" value="RE54080P-RELATED"/>
    <property type="match status" value="1"/>
</dbReference>
<keyword evidence="8 9" id="KW-0472">Membrane</keyword>
<dbReference type="InterPro" id="IPR027469">
    <property type="entry name" value="Cation_efflux_TMD_sf"/>
</dbReference>
<feature type="transmembrane region" description="Helical" evidence="9">
    <location>
        <begin position="302"/>
        <end position="321"/>
    </location>
</feature>
<evidence type="ECO:0000259" key="11">
    <source>
        <dbReference type="Pfam" id="PF01545"/>
    </source>
</evidence>
<dbReference type="GO" id="GO:0005385">
    <property type="term" value="F:zinc ion transmembrane transporter activity"/>
    <property type="evidence" value="ECO:0007669"/>
    <property type="project" value="TreeGrafter"/>
</dbReference>
<evidence type="ECO:0000256" key="9">
    <source>
        <dbReference type="SAM" id="Phobius"/>
    </source>
</evidence>
<evidence type="ECO:0000256" key="3">
    <source>
        <dbReference type="ARBA" id="ARBA00022448"/>
    </source>
</evidence>
<accession>A0A0L0DUY5</accession>
<dbReference type="InterPro" id="IPR037185">
    <property type="entry name" value="EmrE-like"/>
</dbReference>
<feature type="transmembrane region" description="Helical" evidence="9">
    <location>
        <begin position="272"/>
        <end position="290"/>
    </location>
</feature>
<dbReference type="PANTHER" id="PTHR11562">
    <property type="entry name" value="CATION EFFLUX PROTEIN/ ZINC TRANSPORTER"/>
    <property type="match status" value="1"/>
</dbReference>
<evidence type="ECO:0000256" key="6">
    <source>
        <dbReference type="ARBA" id="ARBA00022989"/>
    </source>
</evidence>
<dbReference type="SUPFAM" id="SSF161111">
    <property type="entry name" value="Cation efflux protein transmembrane domain-like"/>
    <property type="match status" value="1"/>
</dbReference>
<feature type="transmembrane region" description="Helical" evidence="9">
    <location>
        <begin position="88"/>
        <end position="108"/>
    </location>
</feature>
<gene>
    <name evidence="13" type="ORF">AMSG_11350</name>
</gene>
<dbReference type="GO" id="GO:0005886">
    <property type="term" value="C:plasma membrane"/>
    <property type="evidence" value="ECO:0007669"/>
    <property type="project" value="TreeGrafter"/>
</dbReference>
<dbReference type="AlphaFoldDB" id="A0A0L0DUY5"/>
<evidence type="ECO:0000256" key="5">
    <source>
        <dbReference type="ARBA" id="ARBA00022906"/>
    </source>
</evidence>
<keyword evidence="5" id="KW-0864">Zinc transport</keyword>
<feature type="transmembrane region" description="Helical" evidence="9">
    <location>
        <begin position="412"/>
        <end position="431"/>
    </location>
</feature>
<feature type="transmembrane region" description="Helical" evidence="9">
    <location>
        <begin position="388"/>
        <end position="406"/>
    </location>
</feature>
<feature type="transmembrane region" description="Helical" evidence="9">
    <location>
        <begin position="511"/>
        <end position="533"/>
    </location>
</feature>
<evidence type="ECO:0000256" key="1">
    <source>
        <dbReference type="ARBA" id="ARBA00004141"/>
    </source>
</evidence>
<feature type="transmembrane region" description="Helical" evidence="9">
    <location>
        <begin position="539"/>
        <end position="555"/>
    </location>
</feature>
<evidence type="ECO:0000256" key="2">
    <source>
        <dbReference type="ARBA" id="ARBA00008873"/>
    </source>
</evidence>